<dbReference type="InterPro" id="IPR007848">
    <property type="entry name" value="Small_mtfrase_dom"/>
</dbReference>
<dbReference type="Proteomes" id="UP000779508">
    <property type="component" value="Unassembled WGS sequence"/>
</dbReference>
<gene>
    <name evidence="5 8" type="primary">prmC</name>
    <name evidence="8" type="ORF">KQI88_09095</name>
</gene>
<sequence>MVSIGQLLREGTEKLQIADISTPRLDAEVLLYDLLDVERIYLHMYPEREVSKKVQESFWCRIEKRTNHMPIQYIVNKQEFMGLDFKVEEGVLIPRGDTEILVEKVINIYENNYSPNKVKIMDIGTGSGAIVVSLAKYINNSLLTAIDISPKALDVAKKNASAHCVENRITFLEGSLFSPIHGKDEYKTYDFIISNPPYIPRSVVETLHPGVKDYEPRLALDGGEDGLDFYREITIAAKDYLKDEGWLLFEIGHDQGESVCRLLNINGFRKVEVLKDLAGFDRVVLGKK</sequence>
<reference evidence="8 9" key="1">
    <citation type="submission" date="2021-06" db="EMBL/GenBank/DDBJ databases">
        <authorList>
            <person name="Sun Q."/>
            <person name="Li D."/>
        </authorList>
    </citation>
    <scope>NUCLEOTIDE SEQUENCE [LARGE SCALE GENOMIC DNA]</scope>
    <source>
        <strain evidence="8 9">MSJ-5</strain>
    </source>
</reference>
<evidence type="ECO:0000313" key="8">
    <source>
        <dbReference type="EMBL" id="MBU5676572.1"/>
    </source>
</evidence>
<keyword evidence="3 5" id="KW-0949">S-adenosyl-L-methionine</keyword>
<feature type="binding site" evidence="5">
    <location>
        <position position="147"/>
    </location>
    <ligand>
        <name>S-adenosyl-L-methionine</name>
        <dbReference type="ChEBI" id="CHEBI:59789"/>
    </ligand>
</feature>
<dbReference type="EMBL" id="JAHLQK010000003">
    <property type="protein sequence ID" value="MBU5676572.1"/>
    <property type="molecule type" value="Genomic_DNA"/>
</dbReference>
<comment type="function">
    <text evidence="5">Methylates the class 1 translation termination release factors RF1/PrfA and RF2/PrfB on the glutamine residue of the universally conserved GGQ motif.</text>
</comment>
<comment type="caution">
    <text evidence="8">The sequence shown here is derived from an EMBL/GenBank/DDBJ whole genome shotgun (WGS) entry which is preliminary data.</text>
</comment>
<evidence type="ECO:0000256" key="2">
    <source>
        <dbReference type="ARBA" id="ARBA00022679"/>
    </source>
</evidence>
<dbReference type="InterPro" id="IPR002052">
    <property type="entry name" value="DNA_methylase_N6_adenine_CS"/>
</dbReference>
<dbReference type="PANTHER" id="PTHR18895">
    <property type="entry name" value="HEMK METHYLTRANSFERASE"/>
    <property type="match status" value="1"/>
</dbReference>
<evidence type="ECO:0000259" key="6">
    <source>
        <dbReference type="Pfam" id="PF05175"/>
    </source>
</evidence>
<feature type="domain" description="Methyltransferase small" evidence="6">
    <location>
        <begin position="116"/>
        <end position="198"/>
    </location>
</feature>
<dbReference type="Pfam" id="PF05175">
    <property type="entry name" value="MTS"/>
    <property type="match status" value="1"/>
</dbReference>
<keyword evidence="9" id="KW-1185">Reference proteome</keyword>
<comment type="catalytic activity">
    <reaction evidence="4 5">
        <text>L-glutaminyl-[peptide chain release factor] + S-adenosyl-L-methionine = N(5)-methyl-L-glutaminyl-[peptide chain release factor] + S-adenosyl-L-homocysteine + H(+)</text>
        <dbReference type="Rhea" id="RHEA:42896"/>
        <dbReference type="Rhea" id="RHEA-COMP:10271"/>
        <dbReference type="Rhea" id="RHEA-COMP:10272"/>
        <dbReference type="ChEBI" id="CHEBI:15378"/>
        <dbReference type="ChEBI" id="CHEBI:30011"/>
        <dbReference type="ChEBI" id="CHEBI:57856"/>
        <dbReference type="ChEBI" id="CHEBI:59789"/>
        <dbReference type="ChEBI" id="CHEBI:61891"/>
        <dbReference type="EC" id="2.1.1.297"/>
    </reaction>
</comment>
<comment type="similarity">
    <text evidence="5">Belongs to the protein N5-glutamine methyltransferase family. PrmC subfamily.</text>
</comment>
<dbReference type="InterPro" id="IPR004556">
    <property type="entry name" value="HemK-like"/>
</dbReference>
<protein>
    <recommendedName>
        <fullName evidence="5">Release factor glutamine methyltransferase</fullName>
        <shortName evidence="5">RF MTase</shortName>
        <ecNumber evidence="5">2.1.1.297</ecNumber>
    </recommendedName>
    <alternativeName>
        <fullName evidence="5">N5-glutamine methyltransferase PrmC</fullName>
    </alternativeName>
    <alternativeName>
        <fullName evidence="5">Protein-(glutamine-N5) MTase PrmC</fullName>
    </alternativeName>
    <alternativeName>
        <fullName evidence="5">Protein-glutamine N-methyltransferase PrmC</fullName>
    </alternativeName>
</protein>
<feature type="binding site" evidence="5">
    <location>
        <begin position="195"/>
        <end position="198"/>
    </location>
    <ligand>
        <name>substrate</name>
    </ligand>
</feature>
<dbReference type="Pfam" id="PF17827">
    <property type="entry name" value="PrmC_N"/>
    <property type="match status" value="1"/>
</dbReference>
<name>A0ABS6G273_9FIRM</name>
<organism evidence="8 9">
    <name type="scientific">Alkaliphilus flagellatus</name>
    <dbReference type="NCBI Taxonomy" id="2841507"/>
    <lineage>
        <taxon>Bacteria</taxon>
        <taxon>Bacillati</taxon>
        <taxon>Bacillota</taxon>
        <taxon>Clostridia</taxon>
        <taxon>Peptostreptococcales</taxon>
        <taxon>Natronincolaceae</taxon>
        <taxon>Alkaliphilus</taxon>
    </lineage>
</organism>
<comment type="caution">
    <text evidence="5">Lacks conserved residue(s) required for the propagation of feature annotation.</text>
</comment>
<evidence type="ECO:0000256" key="1">
    <source>
        <dbReference type="ARBA" id="ARBA00022603"/>
    </source>
</evidence>
<feature type="domain" description="Release factor glutamine methyltransferase N-terminal" evidence="7">
    <location>
        <begin position="6"/>
        <end position="75"/>
    </location>
</feature>
<evidence type="ECO:0000256" key="4">
    <source>
        <dbReference type="ARBA" id="ARBA00048391"/>
    </source>
</evidence>
<dbReference type="InterPro" id="IPR040758">
    <property type="entry name" value="PrmC_N"/>
</dbReference>
<evidence type="ECO:0000313" key="9">
    <source>
        <dbReference type="Proteomes" id="UP000779508"/>
    </source>
</evidence>
<dbReference type="PANTHER" id="PTHR18895:SF74">
    <property type="entry name" value="MTRF1L RELEASE FACTOR GLUTAMINE METHYLTRANSFERASE"/>
    <property type="match status" value="1"/>
</dbReference>
<dbReference type="PROSITE" id="PS00092">
    <property type="entry name" value="N6_MTASE"/>
    <property type="match status" value="1"/>
</dbReference>
<dbReference type="RefSeq" id="WP_216416465.1">
    <property type="nucleotide sequence ID" value="NZ_JAHLQK010000003.1"/>
</dbReference>
<dbReference type="NCBIfam" id="TIGR03534">
    <property type="entry name" value="RF_mod_PrmC"/>
    <property type="match status" value="1"/>
</dbReference>
<feature type="binding site" evidence="5">
    <location>
        <begin position="124"/>
        <end position="128"/>
    </location>
    <ligand>
        <name>S-adenosyl-L-methionine</name>
        <dbReference type="ChEBI" id="CHEBI:59789"/>
    </ligand>
</feature>
<dbReference type="GO" id="GO:0102559">
    <property type="term" value="F:peptide chain release factor N(5)-glutamine methyltransferase activity"/>
    <property type="evidence" value="ECO:0007669"/>
    <property type="project" value="UniProtKB-EC"/>
</dbReference>
<keyword evidence="2 5" id="KW-0808">Transferase</keyword>
<dbReference type="CDD" id="cd02440">
    <property type="entry name" value="AdoMet_MTases"/>
    <property type="match status" value="1"/>
</dbReference>
<proteinExistence type="inferred from homology"/>
<dbReference type="InterPro" id="IPR019874">
    <property type="entry name" value="RF_methyltr_PrmC"/>
</dbReference>
<dbReference type="InterPro" id="IPR050320">
    <property type="entry name" value="N5-glutamine_MTase"/>
</dbReference>
<dbReference type="EC" id="2.1.1.297" evidence="5"/>
<feature type="binding site" evidence="5">
    <location>
        <position position="195"/>
    </location>
    <ligand>
        <name>S-adenosyl-L-methionine</name>
        <dbReference type="ChEBI" id="CHEBI:59789"/>
    </ligand>
</feature>
<evidence type="ECO:0000256" key="3">
    <source>
        <dbReference type="ARBA" id="ARBA00022691"/>
    </source>
</evidence>
<dbReference type="GO" id="GO:0032259">
    <property type="term" value="P:methylation"/>
    <property type="evidence" value="ECO:0007669"/>
    <property type="project" value="UniProtKB-KW"/>
</dbReference>
<accession>A0ABS6G273</accession>
<evidence type="ECO:0000256" key="5">
    <source>
        <dbReference type="HAMAP-Rule" id="MF_02126"/>
    </source>
</evidence>
<dbReference type="NCBIfam" id="TIGR00536">
    <property type="entry name" value="hemK_fam"/>
    <property type="match status" value="1"/>
</dbReference>
<keyword evidence="1 5" id="KW-0489">Methyltransferase</keyword>
<dbReference type="HAMAP" id="MF_02126">
    <property type="entry name" value="RF_methyltr_PrmC"/>
    <property type="match status" value="1"/>
</dbReference>
<evidence type="ECO:0000259" key="7">
    <source>
        <dbReference type="Pfam" id="PF17827"/>
    </source>
</evidence>